<evidence type="ECO:0000313" key="1">
    <source>
        <dbReference type="EMBL" id="KAI8558204.1"/>
    </source>
</evidence>
<dbReference type="EMBL" id="CM046391">
    <property type="protein sequence ID" value="KAI8558204.1"/>
    <property type="molecule type" value="Genomic_DNA"/>
</dbReference>
<gene>
    <name evidence="1" type="ORF">RHMOL_Rhmol04G0071900</name>
</gene>
<dbReference type="Proteomes" id="UP001062846">
    <property type="component" value="Chromosome 4"/>
</dbReference>
<accession>A0ACC0NZJ9</accession>
<keyword evidence="2" id="KW-1185">Reference proteome</keyword>
<name>A0ACC0NZJ9_RHOML</name>
<reference evidence="1" key="1">
    <citation type="submission" date="2022-02" db="EMBL/GenBank/DDBJ databases">
        <title>Plant Genome Project.</title>
        <authorList>
            <person name="Zhang R.-G."/>
        </authorList>
    </citation>
    <scope>NUCLEOTIDE SEQUENCE</scope>
    <source>
        <strain evidence="1">AT1</strain>
    </source>
</reference>
<comment type="caution">
    <text evidence="1">The sequence shown here is derived from an EMBL/GenBank/DDBJ whole genome shotgun (WGS) entry which is preliminary data.</text>
</comment>
<protein>
    <submittedName>
        <fullName evidence="1">Uncharacterized protein</fullName>
    </submittedName>
</protein>
<organism evidence="1 2">
    <name type="scientific">Rhododendron molle</name>
    <name type="common">Chinese azalea</name>
    <name type="synonym">Azalea mollis</name>
    <dbReference type="NCBI Taxonomy" id="49168"/>
    <lineage>
        <taxon>Eukaryota</taxon>
        <taxon>Viridiplantae</taxon>
        <taxon>Streptophyta</taxon>
        <taxon>Embryophyta</taxon>
        <taxon>Tracheophyta</taxon>
        <taxon>Spermatophyta</taxon>
        <taxon>Magnoliopsida</taxon>
        <taxon>eudicotyledons</taxon>
        <taxon>Gunneridae</taxon>
        <taxon>Pentapetalae</taxon>
        <taxon>asterids</taxon>
        <taxon>Ericales</taxon>
        <taxon>Ericaceae</taxon>
        <taxon>Ericoideae</taxon>
        <taxon>Rhodoreae</taxon>
        <taxon>Rhododendron</taxon>
    </lineage>
</organism>
<sequence length="817" mass="89851">MKMSLVTRSLSIELLVLALFLSLIPLLQIKALALDTTTSLSLVNTINVAGNKTDFHALLAFKSNIFPEHQQALSSWIESLHFCHWEGVKCGRRHERVTILDLASRGLTGSLSPYVGNLSFLRELSLRGNAFTGEIPTELGNLFRLQKLDLARNGFEGKIPTSLSCCSDLRDLRVGKNKLVGEFPKELPYSMPRLMSLYVNDNNLTGGIPPSIGNLTSLVNFSAIFNLFGGSIPNALGRLKNLRNIGLGLNQFYGSIPSTIKNLVNMEVLGLGNNQFTGPIPGSIGYLHKLQVLDISNNNISGKIPDSIGNLSLLINLRLHLNRIEGAITLNLGKCRNLLELTISDNNLNGSIPRQLLMVSSLSIRLDLPRNHLFGSLPLEVGSLKNLGEIDISENGLSGEIPGTLGRCISLEYLYVHQNFFQGSIPSSMESLRGIQNMDLSNNNLSGRISSFLAIFALKNLNLSFNDFEGELPMKGVFTNATAISIAGVIEQNRVLVVAVKVLDFQTHGATKSFMAECEALRNIRHRNLVSIITSCSSTDFQGNEFKALVYEFMPNGSLDNWLHPIPSSDCHGGREFVGLNLLQRIDIAIDVACALDYLHHQCERPIIHCDLKPSNILLDGDMVAHVGDFGLATFRAEFTTPSTSSSIAIRGTIGYAAPEYGLGSEMSTRGDVYSYGILLLGMITRKRPTDIMFEGDLNLHNFTRIALPQRVMEIVDPMLLTEARNGSKMMEYLISVIEIGLACSTESPKDRMSINIILHELHLVKNNILKSQQSITAVEISVAKPLSLPKLGVEKRYPTSSLHTLSPPEMELKEYK</sequence>
<evidence type="ECO:0000313" key="2">
    <source>
        <dbReference type="Proteomes" id="UP001062846"/>
    </source>
</evidence>
<proteinExistence type="predicted"/>